<dbReference type="eggNOG" id="COG0589">
    <property type="taxonomic scope" value="Bacteria"/>
</dbReference>
<evidence type="ECO:0000313" key="4">
    <source>
        <dbReference type="Proteomes" id="UP000003781"/>
    </source>
</evidence>
<feature type="domain" description="UspA" evidence="2">
    <location>
        <begin position="1"/>
        <end position="137"/>
    </location>
</feature>
<dbReference type="RefSeq" id="WP_008275738.1">
    <property type="nucleotide sequence ID" value="NZ_AAXW01000016.1"/>
</dbReference>
<dbReference type="SUPFAM" id="SSF52402">
    <property type="entry name" value="Adenine nucleotide alpha hydrolases-like"/>
    <property type="match status" value="1"/>
</dbReference>
<dbReference type="InterPro" id="IPR014729">
    <property type="entry name" value="Rossmann-like_a/b/a_fold"/>
</dbReference>
<name>A3IQS3_9CHRO</name>
<dbReference type="PANTHER" id="PTHR46268:SF6">
    <property type="entry name" value="UNIVERSAL STRESS PROTEIN UP12"/>
    <property type="match status" value="1"/>
</dbReference>
<dbReference type="PANTHER" id="PTHR46268">
    <property type="entry name" value="STRESS RESPONSE PROTEIN NHAX"/>
    <property type="match status" value="1"/>
</dbReference>
<dbReference type="Gene3D" id="3.40.50.620">
    <property type="entry name" value="HUPs"/>
    <property type="match status" value="1"/>
</dbReference>
<dbReference type="CDD" id="cd00293">
    <property type="entry name" value="USP-like"/>
    <property type="match status" value="1"/>
</dbReference>
<evidence type="ECO:0000259" key="2">
    <source>
        <dbReference type="Pfam" id="PF00582"/>
    </source>
</evidence>
<dbReference type="PRINTS" id="PR01438">
    <property type="entry name" value="UNVRSLSTRESS"/>
</dbReference>
<comment type="similarity">
    <text evidence="1">Belongs to the universal stress protein A family.</text>
</comment>
<gene>
    <name evidence="3" type="ORF">CY0110_12712</name>
</gene>
<accession>A3IQS3</accession>
<proteinExistence type="inferred from homology"/>
<dbReference type="EMBL" id="AAXW01000016">
    <property type="protein sequence ID" value="EAZ91128.1"/>
    <property type="molecule type" value="Genomic_DNA"/>
</dbReference>
<dbReference type="InterPro" id="IPR006015">
    <property type="entry name" value="Universal_stress_UspA"/>
</dbReference>
<dbReference type="OrthoDB" id="9777884at2"/>
<keyword evidence="4" id="KW-1185">Reference proteome</keyword>
<dbReference type="Proteomes" id="UP000003781">
    <property type="component" value="Unassembled WGS sequence"/>
</dbReference>
<reference evidence="3 4" key="1">
    <citation type="submission" date="2007-03" db="EMBL/GenBank/DDBJ databases">
        <authorList>
            <person name="Stal L."/>
            <person name="Ferriera S."/>
            <person name="Johnson J."/>
            <person name="Kravitz S."/>
            <person name="Beeson K."/>
            <person name="Sutton G."/>
            <person name="Rogers Y.-H."/>
            <person name="Friedman R."/>
            <person name="Frazier M."/>
            <person name="Venter J.C."/>
        </authorList>
    </citation>
    <scope>NUCLEOTIDE SEQUENCE [LARGE SCALE GENOMIC DNA]</scope>
    <source>
        <strain evidence="3 4">CCY0110</strain>
    </source>
</reference>
<evidence type="ECO:0000256" key="1">
    <source>
        <dbReference type="ARBA" id="ARBA00008791"/>
    </source>
</evidence>
<dbReference type="AlphaFoldDB" id="A3IQS3"/>
<organism evidence="3 4">
    <name type="scientific">Crocosphaera chwakensis CCY0110</name>
    <dbReference type="NCBI Taxonomy" id="391612"/>
    <lineage>
        <taxon>Bacteria</taxon>
        <taxon>Bacillati</taxon>
        <taxon>Cyanobacteriota</taxon>
        <taxon>Cyanophyceae</taxon>
        <taxon>Oscillatoriophycideae</taxon>
        <taxon>Chroococcales</taxon>
        <taxon>Aphanothecaceae</taxon>
        <taxon>Crocosphaera</taxon>
        <taxon>Crocosphaera chwakensis</taxon>
    </lineage>
</organism>
<comment type="caution">
    <text evidence="3">The sequence shown here is derived from an EMBL/GenBank/DDBJ whole genome shotgun (WGS) entry which is preliminary data.</text>
</comment>
<dbReference type="Pfam" id="PF00582">
    <property type="entry name" value="Usp"/>
    <property type="match status" value="1"/>
</dbReference>
<evidence type="ECO:0000313" key="3">
    <source>
        <dbReference type="EMBL" id="EAZ91128.1"/>
    </source>
</evidence>
<sequence>MFKTILFPVDQSRETREAVTTVINLVKTYDSRLILLSVVEKTPDGQGISQGGIMTSTEAVAQLLQGAQALFAEQGVEAEIIEKEGKPPFIICDVADETNANLIVMGSRGLGLTSEGATESVTNLVINLAPCPILIIP</sequence>
<dbReference type="InterPro" id="IPR006016">
    <property type="entry name" value="UspA"/>
</dbReference>
<protein>
    <submittedName>
        <fullName evidence="3">UspA</fullName>
    </submittedName>
</protein>